<dbReference type="Pfam" id="PF13186">
    <property type="entry name" value="SPASM"/>
    <property type="match status" value="1"/>
</dbReference>
<reference evidence="2 3" key="1">
    <citation type="submission" date="2019-02" db="EMBL/GenBank/DDBJ databases">
        <title>Genome sequencing of Clostridium botulinum clinical isolates.</title>
        <authorList>
            <person name="Brunt J."/>
            <person name="Van Vliet A.H.M."/>
            <person name="Stringer S.C."/>
            <person name="Grant K.A."/>
            <person name="Carter A.C."/>
            <person name="Peck M.W."/>
        </authorList>
    </citation>
    <scope>NUCLEOTIDE SEQUENCE [LARGE SCALE GENOMIC DNA]</scope>
    <source>
        <strain evidence="2 3">R1125/03</strain>
    </source>
</reference>
<dbReference type="Gene3D" id="3.20.20.70">
    <property type="entry name" value="Aldolase class I"/>
    <property type="match status" value="1"/>
</dbReference>
<protein>
    <recommendedName>
        <fullName evidence="1">4Fe4S-binding SPASM domain-containing protein</fullName>
    </recommendedName>
</protein>
<proteinExistence type="predicted"/>
<dbReference type="InterPro" id="IPR023885">
    <property type="entry name" value="4Fe4S-binding_SPASM_dom"/>
</dbReference>
<comment type="caution">
    <text evidence="2">The sequence shown here is derived from an EMBL/GenBank/DDBJ whole genome shotgun (WGS) entry which is preliminary data.</text>
</comment>
<dbReference type="InterPro" id="IPR058240">
    <property type="entry name" value="rSAM_sf"/>
</dbReference>
<dbReference type="SUPFAM" id="SSF102114">
    <property type="entry name" value="Radical SAM enzymes"/>
    <property type="match status" value="1"/>
</dbReference>
<evidence type="ECO:0000313" key="2">
    <source>
        <dbReference type="EMBL" id="NFA59975.1"/>
    </source>
</evidence>
<dbReference type="CDD" id="cd21109">
    <property type="entry name" value="SPASM"/>
    <property type="match status" value="1"/>
</dbReference>
<sequence>MIDNCDVVNYLLKKFKNDYDAGILNGFKSNYAMCWPDMKLLEDILNLVEINLKDDNLNYCDHIINTLTIRKNGDIVLCCYDLTGKIILENINDESLKNSWNRKLYRELRVAIESKIYLSICNCCNVIKQDKKYIYLKTKGDII</sequence>
<dbReference type="InterPro" id="IPR013785">
    <property type="entry name" value="Aldolase_TIM"/>
</dbReference>
<gene>
    <name evidence="2" type="ORF">EXM42_06090</name>
</gene>
<dbReference type="EMBL" id="SGJP01000010">
    <property type="protein sequence ID" value="NFA59975.1"/>
    <property type="molecule type" value="Genomic_DNA"/>
</dbReference>
<evidence type="ECO:0000313" key="3">
    <source>
        <dbReference type="Proteomes" id="UP000473089"/>
    </source>
</evidence>
<accession>A0A6M0SYD8</accession>
<dbReference type="Proteomes" id="UP000473089">
    <property type="component" value="Unassembled WGS sequence"/>
</dbReference>
<organism evidence="2 3">
    <name type="scientific">Clostridium botulinum</name>
    <dbReference type="NCBI Taxonomy" id="1491"/>
    <lineage>
        <taxon>Bacteria</taxon>
        <taxon>Bacillati</taxon>
        <taxon>Bacillota</taxon>
        <taxon>Clostridia</taxon>
        <taxon>Eubacteriales</taxon>
        <taxon>Clostridiaceae</taxon>
        <taxon>Clostridium</taxon>
    </lineage>
</organism>
<evidence type="ECO:0000259" key="1">
    <source>
        <dbReference type="Pfam" id="PF13186"/>
    </source>
</evidence>
<feature type="domain" description="4Fe4S-binding SPASM" evidence="1">
    <location>
        <begin position="60"/>
        <end position="125"/>
    </location>
</feature>
<dbReference type="AlphaFoldDB" id="A0A6M0SYD8"/>
<name>A0A6M0SYD8_CLOBO</name>